<dbReference type="AlphaFoldDB" id="A0A2S8FJX3"/>
<dbReference type="Proteomes" id="UP000238322">
    <property type="component" value="Unassembled WGS sequence"/>
</dbReference>
<reference evidence="1 2" key="1">
    <citation type="submission" date="2018-02" db="EMBL/GenBank/DDBJ databases">
        <title>Comparative genomes isolates from brazilian mangrove.</title>
        <authorList>
            <person name="Araujo J.E."/>
            <person name="Taketani R.G."/>
            <person name="Silva M.C.P."/>
            <person name="Loureco M.V."/>
            <person name="Andreote F.D."/>
        </authorList>
    </citation>
    <scope>NUCLEOTIDE SEQUENCE [LARGE SCALE GENOMIC DNA]</scope>
    <source>
        <strain evidence="1 2">Hex-1 MGV</strain>
    </source>
</reference>
<gene>
    <name evidence="1" type="ORF">C5Y83_19865</name>
</gene>
<accession>A0A2S8FJX3</accession>
<evidence type="ECO:0000313" key="1">
    <source>
        <dbReference type="EMBL" id="PQO32475.1"/>
    </source>
</evidence>
<protein>
    <submittedName>
        <fullName evidence="1">Uncharacterized protein</fullName>
    </submittedName>
</protein>
<name>A0A2S8FJX3_9BACT</name>
<sequence>MGEVANQAGITGKGQAHHYDWFGREIHPVKRAWKPRNSGIFPKLGHFCCPGELLDLQVIF</sequence>
<comment type="caution">
    <text evidence="1">The sequence shown here is derived from an EMBL/GenBank/DDBJ whole genome shotgun (WGS) entry which is preliminary data.</text>
</comment>
<evidence type="ECO:0000313" key="2">
    <source>
        <dbReference type="Proteomes" id="UP000238322"/>
    </source>
</evidence>
<dbReference type="EMBL" id="PUHY01000012">
    <property type="protein sequence ID" value="PQO32475.1"/>
    <property type="molecule type" value="Genomic_DNA"/>
</dbReference>
<proteinExistence type="predicted"/>
<organism evidence="1 2">
    <name type="scientific">Blastopirellula marina</name>
    <dbReference type="NCBI Taxonomy" id="124"/>
    <lineage>
        <taxon>Bacteria</taxon>
        <taxon>Pseudomonadati</taxon>
        <taxon>Planctomycetota</taxon>
        <taxon>Planctomycetia</taxon>
        <taxon>Pirellulales</taxon>
        <taxon>Pirellulaceae</taxon>
        <taxon>Blastopirellula</taxon>
    </lineage>
</organism>